<dbReference type="EMBL" id="MU005764">
    <property type="protein sequence ID" value="KAF2714349.1"/>
    <property type="molecule type" value="Genomic_DNA"/>
</dbReference>
<protein>
    <recommendedName>
        <fullName evidence="3">Thiamine-binding protein domain-containing protein</fullName>
    </recommendedName>
</protein>
<comment type="similarity">
    <text evidence="1">Belongs to the UPF0045 family.</text>
</comment>
<dbReference type="Pfam" id="PF01910">
    <property type="entry name" value="Thiamine_BP"/>
    <property type="match status" value="1"/>
</dbReference>
<dbReference type="InterPro" id="IPR029756">
    <property type="entry name" value="MTH1187/YkoF-like"/>
</dbReference>
<dbReference type="PANTHER" id="PTHR33777:SF1">
    <property type="entry name" value="UPF0045 PROTEIN ECM15"/>
    <property type="match status" value="1"/>
</dbReference>
<evidence type="ECO:0000256" key="1">
    <source>
        <dbReference type="ARBA" id="ARBA00010272"/>
    </source>
</evidence>
<dbReference type="GO" id="GO:0005829">
    <property type="term" value="C:cytosol"/>
    <property type="evidence" value="ECO:0007669"/>
    <property type="project" value="TreeGrafter"/>
</dbReference>
<evidence type="ECO:0000313" key="5">
    <source>
        <dbReference type="Proteomes" id="UP000799428"/>
    </source>
</evidence>
<evidence type="ECO:0000313" key="4">
    <source>
        <dbReference type="EMBL" id="KAF2714349.1"/>
    </source>
</evidence>
<dbReference type="Gene3D" id="3.30.70.930">
    <property type="match status" value="1"/>
</dbReference>
<keyword evidence="5" id="KW-1185">Reference proteome</keyword>
<dbReference type="PANTHER" id="PTHR33777">
    <property type="entry name" value="UPF0045 PROTEIN ECM15"/>
    <property type="match status" value="1"/>
</dbReference>
<dbReference type="OrthoDB" id="5587367at2759"/>
<evidence type="ECO:0000259" key="3">
    <source>
        <dbReference type="Pfam" id="PF01910"/>
    </source>
</evidence>
<dbReference type="SUPFAM" id="SSF89957">
    <property type="entry name" value="MTH1187/YkoF-like"/>
    <property type="match status" value="1"/>
</dbReference>
<sequence>MPNTDLATLSTPPSCIADFCLIPLGTPTASVSKEVAEVQRILKRSGLEYSMHSAGTTVEGSWDDVMKIIGQCHALLHANGVVRIQSDIRVGSRTDKKQGMQDKVDAVTKLLAQDEDEDEDQGQEQGAKPGKTWSLLKNEDLATPPLEKSSTIGVGEEHPPVGHGHRRGNSIGIAQEH</sequence>
<dbReference type="InterPro" id="IPR002767">
    <property type="entry name" value="Thiamine_BP"/>
</dbReference>
<gene>
    <name evidence="4" type="ORF">K504DRAFT_367240</name>
</gene>
<reference evidence="4" key="1">
    <citation type="journal article" date="2020" name="Stud. Mycol.">
        <title>101 Dothideomycetes genomes: a test case for predicting lifestyles and emergence of pathogens.</title>
        <authorList>
            <person name="Haridas S."/>
            <person name="Albert R."/>
            <person name="Binder M."/>
            <person name="Bloem J."/>
            <person name="Labutti K."/>
            <person name="Salamov A."/>
            <person name="Andreopoulos B."/>
            <person name="Baker S."/>
            <person name="Barry K."/>
            <person name="Bills G."/>
            <person name="Bluhm B."/>
            <person name="Cannon C."/>
            <person name="Castanera R."/>
            <person name="Culley D."/>
            <person name="Daum C."/>
            <person name="Ezra D."/>
            <person name="Gonzalez J."/>
            <person name="Henrissat B."/>
            <person name="Kuo A."/>
            <person name="Liang C."/>
            <person name="Lipzen A."/>
            <person name="Lutzoni F."/>
            <person name="Magnuson J."/>
            <person name="Mondo S."/>
            <person name="Nolan M."/>
            <person name="Ohm R."/>
            <person name="Pangilinan J."/>
            <person name="Park H.-J."/>
            <person name="Ramirez L."/>
            <person name="Alfaro M."/>
            <person name="Sun H."/>
            <person name="Tritt A."/>
            <person name="Yoshinaga Y."/>
            <person name="Zwiers L.-H."/>
            <person name="Turgeon B."/>
            <person name="Goodwin S."/>
            <person name="Spatafora J."/>
            <person name="Crous P."/>
            <person name="Grigoriev I."/>
        </authorList>
    </citation>
    <scope>NUCLEOTIDE SEQUENCE</scope>
    <source>
        <strain evidence="4">CBS 279.74</strain>
    </source>
</reference>
<proteinExistence type="inferred from homology"/>
<dbReference type="NCBIfam" id="TIGR00106">
    <property type="entry name" value="MTH1187 family thiamine-binding protein"/>
    <property type="match status" value="1"/>
</dbReference>
<organism evidence="4 5">
    <name type="scientific">Pleomassaria siparia CBS 279.74</name>
    <dbReference type="NCBI Taxonomy" id="1314801"/>
    <lineage>
        <taxon>Eukaryota</taxon>
        <taxon>Fungi</taxon>
        <taxon>Dikarya</taxon>
        <taxon>Ascomycota</taxon>
        <taxon>Pezizomycotina</taxon>
        <taxon>Dothideomycetes</taxon>
        <taxon>Pleosporomycetidae</taxon>
        <taxon>Pleosporales</taxon>
        <taxon>Pleomassariaceae</taxon>
        <taxon>Pleomassaria</taxon>
    </lineage>
</organism>
<accession>A0A6G1KND5</accession>
<dbReference type="AlphaFoldDB" id="A0A6G1KND5"/>
<feature type="domain" description="Thiamine-binding protein" evidence="3">
    <location>
        <begin position="17"/>
        <end position="107"/>
    </location>
</feature>
<dbReference type="Proteomes" id="UP000799428">
    <property type="component" value="Unassembled WGS sequence"/>
</dbReference>
<name>A0A6G1KND5_9PLEO</name>
<evidence type="ECO:0000256" key="2">
    <source>
        <dbReference type="SAM" id="MobiDB-lite"/>
    </source>
</evidence>
<dbReference type="InterPro" id="IPR051614">
    <property type="entry name" value="UPF0045_domain"/>
</dbReference>
<feature type="region of interest" description="Disordered" evidence="2">
    <location>
        <begin position="114"/>
        <end position="177"/>
    </location>
</feature>